<feature type="region of interest" description="Disordered" evidence="1">
    <location>
        <begin position="19"/>
        <end position="41"/>
    </location>
</feature>
<evidence type="ECO:0000313" key="2">
    <source>
        <dbReference type="EMBL" id="KAJ1139186.1"/>
    </source>
</evidence>
<reference evidence="2" key="1">
    <citation type="journal article" date="2022" name="bioRxiv">
        <title>Sequencing and chromosome-scale assembly of the giantPleurodeles waltlgenome.</title>
        <authorList>
            <person name="Brown T."/>
            <person name="Elewa A."/>
            <person name="Iarovenko S."/>
            <person name="Subramanian E."/>
            <person name="Araus A.J."/>
            <person name="Petzold A."/>
            <person name="Susuki M."/>
            <person name="Suzuki K.-i.T."/>
            <person name="Hayashi T."/>
            <person name="Toyoda A."/>
            <person name="Oliveira C."/>
            <person name="Osipova E."/>
            <person name="Leigh N.D."/>
            <person name="Simon A."/>
            <person name="Yun M.H."/>
        </authorList>
    </citation>
    <scope>NUCLEOTIDE SEQUENCE</scope>
    <source>
        <strain evidence="2">20211129_DDA</strain>
        <tissue evidence="2">Liver</tissue>
    </source>
</reference>
<sequence>MGRSEKKMVDTEQIRERVKSYQHQYESRHNDKVKREEKKYEKGVWKSKEPGCLLATVKGVLEEREKRQLGGGQLRMTAGRGR</sequence>
<dbReference type="Proteomes" id="UP001066276">
    <property type="component" value="Chromosome 6"/>
</dbReference>
<evidence type="ECO:0000313" key="3">
    <source>
        <dbReference type="Proteomes" id="UP001066276"/>
    </source>
</evidence>
<accession>A0AAV7QF82</accession>
<gene>
    <name evidence="2" type="ORF">NDU88_005563</name>
</gene>
<evidence type="ECO:0000256" key="1">
    <source>
        <dbReference type="SAM" id="MobiDB-lite"/>
    </source>
</evidence>
<comment type="caution">
    <text evidence="2">The sequence shown here is derived from an EMBL/GenBank/DDBJ whole genome shotgun (WGS) entry which is preliminary data.</text>
</comment>
<name>A0AAV7QF82_PLEWA</name>
<keyword evidence="3" id="KW-1185">Reference proteome</keyword>
<protein>
    <submittedName>
        <fullName evidence="2">Uncharacterized protein</fullName>
    </submittedName>
</protein>
<dbReference type="AlphaFoldDB" id="A0AAV7QF82"/>
<organism evidence="2 3">
    <name type="scientific">Pleurodeles waltl</name>
    <name type="common">Iberian ribbed newt</name>
    <dbReference type="NCBI Taxonomy" id="8319"/>
    <lineage>
        <taxon>Eukaryota</taxon>
        <taxon>Metazoa</taxon>
        <taxon>Chordata</taxon>
        <taxon>Craniata</taxon>
        <taxon>Vertebrata</taxon>
        <taxon>Euteleostomi</taxon>
        <taxon>Amphibia</taxon>
        <taxon>Batrachia</taxon>
        <taxon>Caudata</taxon>
        <taxon>Salamandroidea</taxon>
        <taxon>Salamandridae</taxon>
        <taxon>Pleurodelinae</taxon>
        <taxon>Pleurodeles</taxon>
    </lineage>
</organism>
<proteinExistence type="predicted"/>
<dbReference type="EMBL" id="JANPWB010000010">
    <property type="protein sequence ID" value="KAJ1139186.1"/>
    <property type="molecule type" value="Genomic_DNA"/>
</dbReference>